<dbReference type="Gene3D" id="1.10.246.150">
    <property type="match status" value="1"/>
</dbReference>
<proteinExistence type="predicted"/>
<dbReference type="Proteomes" id="UP001174037">
    <property type="component" value="Unassembled WGS sequence"/>
</dbReference>
<dbReference type="EMBL" id="JARGCK010000013">
    <property type="protein sequence ID" value="MDK9866778.1"/>
    <property type="molecule type" value="Genomic_DNA"/>
</dbReference>
<reference evidence="1" key="1">
    <citation type="journal article" date="2023" name="Int. J. Mol. Sci.">
        <title>Antibiotic Resistance/Susceptibility Profiles of Staphylococcus equorum Strains from Cheese, and Genome Analysis for Antibiotic Resistance Genes.</title>
        <authorList>
            <person name="Vazquez L."/>
            <person name="Srednik M.E."/>
            <person name="Rodriguez J."/>
            <person name="Florez A.B."/>
            <person name="Mayo B."/>
        </authorList>
    </citation>
    <scope>NUCLEOTIDE SEQUENCE</scope>
    <source>
        <strain evidence="1">5A3I</strain>
    </source>
</reference>
<accession>A0AAW7AKM4</accession>
<name>A0AAW7AKM4_9STAP</name>
<evidence type="ECO:0000313" key="1">
    <source>
        <dbReference type="EMBL" id="MDK9866778.1"/>
    </source>
</evidence>
<sequence>MANLEDVKTLLSITDNEQDELLKKIIENTEKRLLTFLPPDKQVVPQRLDFIIEEVAVKRYNRVGAEGMTSETLDGHSTKFQDDDFDEFLSFIERLYPPEQGTGRTGSVTFY</sequence>
<dbReference type="Pfam" id="PF05135">
    <property type="entry name" value="Phage_connect_1"/>
    <property type="match status" value="1"/>
</dbReference>
<dbReference type="InterPro" id="IPR053746">
    <property type="entry name" value="Viral_HT_Connector_Assembly"/>
</dbReference>
<organism evidence="1 2">
    <name type="scientific">Staphylococcus equorum</name>
    <dbReference type="NCBI Taxonomy" id="246432"/>
    <lineage>
        <taxon>Bacteria</taxon>
        <taxon>Bacillati</taxon>
        <taxon>Bacillota</taxon>
        <taxon>Bacilli</taxon>
        <taxon>Bacillales</taxon>
        <taxon>Staphylococcaceae</taxon>
        <taxon>Staphylococcus</taxon>
    </lineage>
</organism>
<gene>
    <name evidence="1" type="ORF">P1A27_12605</name>
</gene>
<reference evidence="1" key="2">
    <citation type="submission" date="2023-03" db="EMBL/GenBank/DDBJ databases">
        <authorList>
            <person name="Vazquez L."/>
            <person name="Rodriguez J."/>
            <person name="Mayo B."/>
            <person name="Florez A.B."/>
        </authorList>
    </citation>
    <scope>NUCLEOTIDE SEQUENCE</scope>
    <source>
        <strain evidence="1">5A3I</strain>
    </source>
</reference>
<dbReference type="InterPro" id="IPR021146">
    <property type="entry name" value="Phage_gp6-like_head-tail"/>
</dbReference>
<dbReference type="AlphaFoldDB" id="A0AAW7AKM4"/>
<dbReference type="RefSeq" id="WP_202808953.1">
    <property type="nucleotide sequence ID" value="NZ_CP068576.1"/>
</dbReference>
<protein>
    <submittedName>
        <fullName evidence="1">Phage head-tail connector protein</fullName>
    </submittedName>
</protein>
<evidence type="ECO:0000313" key="2">
    <source>
        <dbReference type="Proteomes" id="UP001174037"/>
    </source>
</evidence>
<comment type="caution">
    <text evidence="1">The sequence shown here is derived from an EMBL/GenBank/DDBJ whole genome shotgun (WGS) entry which is preliminary data.</text>
</comment>